<dbReference type="InterPro" id="IPR036852">
    <property type="entry name" value="Peptidase_S8/S53_dom_sf"/>
</dbReference>
<dbReference type="PROSITE" id="PS00136">
    <property type="entry name" value="SUBTILASE_ASP"/>
    <property type="match status" value="1"/>
</dbReference>
<dbReference type="InterPro" id="IPR015500">
    <property type="entry name" value="Peptidase_S8_subtilisin-rel"/>
</dbReference>
<dbReference type="InterPro" id="IPR050131">
    <property type="entry name" value="Peptidase_S8_subtilisin-like"/>
</dbReference>
<feature type="active site" description="Charge relay system" evidence="6">
    <location>
        <position position="152"/>
    </location>
</feature>
<dbReference type="PANTHER" id="PTHR43806">
    <property type="entry name" value="PEPTIDASE S8"/>
    <property type="match status" value="1"/>
</dbReference>
<feature type="domain" description="Peptidase S8/S53" evidence="9">
    <location>
        <begin position="149"/>
        <end position="375"/>
    </location>
</feature>
<dbReference type="PRINTS" id="PR00723">
    <property type="entry name" value="SUBTILISIN"/>
</dbReference>
<evidence type="ECO:0000256" key="5">
    <source>
        <dbReference type="ARBA" id="ARBA00022825"/>
    </source>
</evidence>
<dbReference type="GO" id="GO:0005576">
    <property type="term" value="C:extracellular region"/>
    <property type="evidence" value="ECO:0007669"/>
    <property type="project" value="UniProtKB-ARBA"/>
</dbReference>
<dbReference type="InterPro" id="IPR034193">
    <property type="entry name" value="PCSK9_ProteinaseK-like"/>
</dbReference>
<evidence type="ECO:0000256" key="8">
    <source>
        <dbReference type="SAM" id="SignalP"/>
    </source>
</evidence>
<protein>
    <submittedName>
        <fullName evidence="11">Cuticle-degrading protease</fullName>
        <ecNumber evidence="11">3.4.21.111</ecNumber>
        <ecNumber evidence="11">3.4.21.25</ecNumber>
        <ecNumber evidence="11">3.4.21.48</ecNumber>
        <ecNumber evidence="11">3.4.21.63</ecNumber>
        <ecNumber evidence="11">3.4.21.64</ecNumber>
    </submittedName>
</protein>
<dbReference type="Gene3D" id="3.40.50.200">
    <property type="entry name" value="Peptidase S8/S53 domain"/>
    <property type="match status" value="1"/>
</dbReference>
<reference evidence="11 12" key="1">
    <citation type="journal article" date="2014" name="Genome Announc.">
        <title>Draft genome sequence of the pathogenic fungus Scedosporium apiospermum.</title>
        <authorList>
            <person name="Vandeputte P."/>
            <person name="Ghamrawi S."/>
            <person name="Rechenmann M."/>
            <person name="Iltis A."/>
            <person name="Giraud S."/>
            <person name="Fleury M."/>
            <person name="Thornton C."/>
            <person name="Delhaes L."/>
            <person name="Meyer W."/>
            <person name="Papon N."/>
            <person name="Bouchara J.P."/>
        </authorList>
    </citation>
    <scope>NUCLEOTIDE SEQUENCE [LARGE SCALE GENOMIC DNA]</scope>
    <source>
        <strain evidence="11 12">IHEM 14462</strain>
    </source>
</reference>
<name>A0A084G9F4_PSEDA</name>
<dbReference type="EC" id="3.4.21.63" evidence="11"/>
<accession>A0A084G9F4</accession>
<evidence type="ECO:0000256" key="3">
    <source>
        <dbReference type="ARBA" id="ARBA00022729"/>
    </source>
</evidence>
<dbReference type="GO" id="GO:0006508">
    <property type="term" value="P:proteolysis"/>
    <property type="evidence" value="ECO:0007669"/>
    <property type="project" value="UniProtKB-KW"/>
</dbReference>
<evidence type="ECO:0000259" key="9">
    <source>
        <dbReference type="Pfam" id="PF00082"/>
    </source>
</evidence>
<dbReference type="VEuPathDB" id="FungiDB:SAPIO_CDS4175"/>
<dbReference type="InterPro" id="IPR022398">
    <property type="entry name" value="Peptidase_S8_His-AS"/>
</dbReference>
<dbReference type="Gene3D" id="3.30.70.80">
    <property type="entry name" value="Peptidase S8 propeptide/proteinase inhibitor I9"/>
    <property type="match status" value="1"/>
</dbReference>
<dbReference type="EMBL" id="JOWA01000090">
    <property type="protein sequence ID" value="KEZ43966.1"/>
    <property type="molecule type" value="Genomic_DNA"/>
</dbReference>
<dbReference type="AlphaFoldDB" id="A0A084G9F4"/>
<gene>
    <name evidence="11" type="ORF">SAPIO_CDS4175</name>
</gene>
<dbReference type="SUPFAM" id="SSF54897">
    <property type="entry name" value="Protease propeptides/inhibitors"/>
    <property type="match status" value="1"/>
</dbReference>
<dbReference type="GO" id="GO:0004252">
    <property type="term" value="F:serine-type endopeptidase activity"/>
    <property type="evidence" value="ECO:0007669"/>
    <property type="project" value="UniProtKB-UniRule"/>
</dbReference>
<dbReference type="OrthoDB" id="206201at2759"/>
<sequence length="398" mass="41184">MKLSLLFTVLPLAFARPSTLRRREEPAPVLRPRDAEVIPNKYIVVLKPTKGDFTIQKTHSAINSLRRKPEHVYDSANFKGFAAELDDDTLATLQDDPTVDYIEQDAIVTINTYTTQTGAPWGLARISQKTPGKTTYTYDDSAGEGTCAYVIDTGIYTSHSDFGGRATFLANYADSSNTDGHGHGTHVAGTIGGTKYGVAKKTKLYAVKVLDANGSGTNSGVIAGINFVASDSKTRNCPNGSVANMSLGGSKSTAVNSAAAALVDAGVFLAVAAGNDNANAANYSPASEPKACTVGATTSGDARSSFSNYGSIVDIFAPGTSILSAWIGGTSATNTISGTSMASPHIAGLGAYLLTFLGKKTPAALCSYIASTSNKSLLSGIPSGTVNYLAFNGNPSAS</sequence>
<evidence type="ECO:0000256" key="7">
    <source>
        <dbReference type="RuleBase" id="RU003355"/>
    </source>
</evidence>
<feature type="domain" description="Inhibitor I9" evidence="10">
    <location>
        <begin position="41"/>
        <end position="110"/>
    </location>
</feature>
<dbReference type="Pfam" id="PF05922">
    <property type="entry name" value="Inhibitor_I9"/>
    <property type="match status" value="1"/>
</dbReference>
<dbReference type="EC" id="3.4.21.64" evidence="11"/>
<feature type="chain" id="PRO_5012452475" evidence="8">
    <location>
        <begin position="16"/>
        <end position="398"/>
    </location>
</feature>
<dbReference type="PROSITE" id="PS51892">
    <property type="entry name" value="SUBTILASE"/>
    <property type="match status" value="1"/>
</dbReference>
<dbReference type="InterPro" id="IPR000209">
    <property type="entry name" value="Peptidase_S8/S53_dom"/>
</dbReference>
<proteinExistence type="inferred from homology"/>
<dbReference type="EC" id="3.4.21.25" evidence="11"/>
<keyword evidence="3 8" id="KW-0732">Signal</keyword>
<dbReference type="CDD" id="cd04077">
    <property type="entry name" value="Peptidases_S8_PCSK9_ProteinaseK_like"/>
    <property type="match status" value="1"/>
</dbReference>
<keyword evidence="5 6" id="KW-0720">Serine protease</keyword>
<dbReference type="GeneID" id="27723247"/>
<keyword evidence="2 6" id="KW-0645">Protease</keyword>
<dbReference type="Pfam" id="PF00082">
    <property type="entry name" value="Peptidase_S8"/>
    <property type="match status" value="1"/>
</dbReference>
<keyword evidence="4 6" id="KW-0378">Hydrolase</keyword>
<dbReference type="PANTHER" id="PTHR43806:SF58">
    <property type="entry name" value="ALKALINE PROTEASE 1-RELATED"/>
    <property type="match status" value="1"/>
</dbReference>
<comment type="caution">
    <text evidence="11">The sequence shown here is derived from an EMBL/GenBank/DDBJ whole genome shotgun (WGS) entry which is preliminary data.</text>
</comment>
<dbReference type="EC" id="3.4.21.111" evidence="11"/>
<evidence type="ECO:0000256" key="2">
    <source>
        <dbReference type="ARBA" id="ARBA00022670"/>
    </source>
</evidence>
<evidence type="ECO:0000259" key="10">
    <source>
        <dbReference type="Pfam" id="PF05922"/>
    </source>
</evidence>
<dbReference type="InterPro" id="IPR023827">
    <property type="entry name" value="Peptidase_S8_Asp-AS"/>
</dbReference>
<dbReference type="Proteomes" id="UP000028545">
    <property type="component" value="Unassembled WGS sequence"/>
</dbReference>
<dbReference type="RefSeq" id="XP_016643765.1">
    <property type="nucleotide sequence ID" value="XM_016786789.1"/>
</dbReference>
<dbReference type="EC" id="3.4.21.48" evidence="11"/>
<dbReference type="PROSITE" id="PS00138">
    <property type="entry name" value="SUBTILASE_SER"/>
    <property type="match status" value="1"/>
</dbReference>
<evidence type="ECO:0000313" key="12">
    <source>
        <dbReference type="Proteomes" id="UP000028545"/>
    </source>
</evidence>
<dbReference type="InterPro" id="IPR037045">
    <property type="entry name" value="S8pro/Inhibitor_I9_sf"/>
</dbReference>
<feature type="active site" description="Charge relay system" evidence="6">
    <location>
        <position position="340"/>
    </location>
</feature>
<feature type="active site" description="Charge relay system" evidence="6">
    <location>
        <position position="183"/>
    </location>
</feature>
<dbReference type="KEGG" id="sapo:SAPIO_CDS4175"/>
<dbReference type="FunFam" id="3.40.50.200:FF:000014">
    <property type="entry name" value="Proteinase K"/>
    <property type="match status" value="1"/>
</dbReference>
<evidence type="ECO:0000256" key="4">
    <source>
        <dbReference type="ARBA" id="ARBA00022801"/>
    </source>
</evidence>
<dbReference type="OMA" id="DNPPSWG"/>
<keyword evidence="12" id="KW-1185">Reference proteome</keyword>
<dbReference type="SUPFAM" id="SSF52743">
    <property type="entry name" value="Subtilisin-like"/>
    <property type="match status" value="1"/>
</dbReference>
<evidence type="ECO:0000256" key="6">
    <source>
        <dbReference type="PROSITE-ProRule" id="PRU01240"/>
    </source>
</evidence>
<evidence type="ECO:0000313" key="11">
    <source>
        <dbReference type="EMBL" id="KEZ43966.1"/>
    </source>
</evidence>
<evidence type="ECO:0000256" key="1">
    <source>
        <dbReference type="ARBA" id="ARBA00011073"/>
    </source>
</evidence>
<organism evidence="11 12">
    <name type="scientific">Pseudallescheria apiosperma</name>
    <name type="common">Scedosporium apiospermum</name>
    <dbReference type="NCBI Taxonomy" id="563466"/>
    <lineage>
        <taxon>Eukaryota</taxon>
        <taxon>Fungi</taxon>
        <taxon>Dikarya</taxon>
        <taxon>Ascomycota</taxon>
        <taxon>Pezizomycotina</taxon>
        <taxon>Sordariomycetes</taxon>
        <taxon>Hypocreomycetidae</taxon>
        <taxon>Microascales</taxon>
        <taxon>Microascaceae</taxon>
        <taxon>Scedosporium</taxon>
    </lineage>
</organism>
<comment type="similarity">
    <text evidence="1 6 7">Belongs to the peptidase S8 family.</text>
</comment>
<feature type="signal peptide" evidence="8">
    <location>
        <begin position="1"/>
        <end position="15"/>
    </location>
</feature>
<dbReference type="InterPro" id="IPR010259">
    <property type="entry name" value="S8pro/Inhibitor_I9"/>
</dbReference>
<dbReference type="PROSITE" id="PS00137">
    <property type="entry name" value="SUBTILASE_HIS"/>
    <property type="match status" value="1"/>
</dbReference>
<dbReference type="InterPro" id="IPR023828">
    <property type="entry name" value="Peptidase_S8_Ser-AS"/>
</dbReference>
<dbReference type="HOGENOM" id="CLU_011263_1_4_1"/>